<evidence type="ECO:0000256" key="1">
    <source>
        <dbReference type="SAM" id="SignalP"/>
    </source>
</evidence>
<evidence type="ECO:0000313" key="3">
    <source>
        <dbReference type="Proteomes" id="UP000218231"/>
    </source>
</evidence>
<gene>
    <name evidence="2" type="ORF">WR25_09316</name>
</gene>
<dbReference type="OrthoDB" id="45365at2759"/>
<dbReference type="AlphaFoldDB" id="A0A2A2L5F0"/>
<feature type="signal peptide" evidence="1">
    <location>
        <begin position="1"/>
        <end position="16"/>
    </location>
</feature>
<dbReference type="Proteomes" id="UP000218231">
    <property type="component" value="Unassembled WGS sequence"/>
</dbReference>
<sequence>MFLSLVAGLLIAGAAAKPELTPQTNENKTLFYCPDPPEWRRLASVAYYKDKLYYLGGDTNRVDVENGKQDLLFLFQFLALKR</sequence>
<comment type="caution">
    <text evidence="2">The sequence shown here is derived from an EMBL/GenBank/DDBJ whole genome shotgun (WGS) entry which is preliminary data.</text>
</comment>
<keyword evidence="3" id="KW-1185">Reference proteome</keyword>
<proteinExistence type="predicted"/>
<organism evidence="2 3">
    <name type="scientific">Diploscapter pachys</name>
    <dbReference type="NCBI Taxonomy" id="2018661"/>
    <lineage>
        <taxon>Eukaryota</taxon>
        <taxon>Metazoa</taxon>
        <taxon>Ecdysozoa</taxon>
        <taxon>Nematoda</taxon>
        <taxon>Chromadorea</taxon>
        <taxon>Rhabditida</taxon>
        <taxon>Rhabditina</taxon>
        <taxon>Rhabditomorpha</taxon>
        <taxon>Rhabditoidea</taxon>
        <taxon>Rhabditidae</taxon>
        <taxon>Diploscapter</taxon>
    </lineage>
</organism>
<keyword evidence="1" id="KW-0732">Signal</keyword>
<evidence type="ECO:0000313" key="2">
    <source>
        <dbReference type="EMBL" id="PAV81315.1"/>
    </source>
</evidence>
<feature type="chain" id="PRO_5011996794" evidence="1">
    <location>
        <begin position="17"/>
        <end position="82"/>
    </location>
</feature>
<dbReference type="EMBL" id="LIAE01007184">
    <property type="protein sequence ID" value="PAV81315.1"/>
    <property type="molecule type" value="Genomic_DNA"/>
</dbReference>
<name>A0A2A2L5F0_9BILA</name>
<reference evidence="2 3" key="1">
    <citation type="journal article" date="2017" name="Curr. Biol.">
        <title>Genome architecture and evolution of a unichromosomal asexual nematode.</title>
        <authorList>
            <person name="Fradin H."/>
            <person name="Zegar C."/>
            <person name="Gutwein M."/>
            <person name="Lucas J."/>
            <person name="Kovtun M."/>
            <person name="Corcoran D."/>
            <person name="Baugh L.R."/>
            <person name="Kiontke K."/>
            <person name="Gunsalus K."/>
            <person name="Fitch D.H."/>
            <person name="Piano F."/>
        </authorList>
    </citation>
    <scope>NUCLEOTIDE SEQUENCE [LARGE SCALE GENOMIC DNA]</scope>
    <source>
        <strain evidence="2">PF1309</strain>
    </source>
</reference>
<accession>A0A2A2L5F0</accession>
<protein>
    <submittedName>
        <fullName evidence="2">Uncharacterized protein</fullName>
    </submittedName>
</protein>